<dbReference type="SUPFAM" id="SSF110997">
    <property type="entry name" value="Sporulation related repeat"/>
    <property type="match status" value="1"/>
</dbReference>
<keyword evidence="4" id="KW-1003">Cell membrane</keyword>
<comment type="caution">
    <text evidence="8">The sequence shown here is derived from an EMBL/GenBank/DDBJ whole genome shotgun (WGS) entry which is preliminary data.</text>
</comment>
<evidence type="ECO:0000313" key="8">
    <source>
        <dbReference type="EMBL" id="MBB6226032.1"/>
    </source>
</evidence>
<feature type="signal peptide" evidence="6">
    <location>
        <begin position="1"/>
        <end position="20"/>
    </location>
</feature>
<dbReference type="GO" id="GO:0008932">
    <property type="term" value="F:lytic endotransglycosylase activity"/>
    <property type="evidence" value="ECO:0007669"/>
    <property type="project" value="UniProtKB-UniRule"/>
</dbReference>
<dbReference type="CDD" id="cd22268">
    <property type="entry name" value="DPBB_RlpA-like"/>
    <property type="match status" value="1"/>
</dbReference>
<dbReference type="PANTHER" id="PTHR34183">
    <property type="entry name" value="ENDOLYTIC PEPTIDOGLYCAN TRANSGLYCOSYLASE RLPA"/>
    <property type="match status" value="1"/>
</dbReference>
<evidence type="ECO:0000256" key="5">
    <source>
        <dbReference type="RuleBase" id="RU003495"/>
    </source>
</evidence>
<dbReference type="InterPro" id="IPR012997">
    <property type="entry name" value="RplA"/>
</dbReference>
<name>A0A841LA52_9SPHN</name>
<keyword evidence="1 6" id="KW-0732">Signal</keyword>
<evidence type="ECO:0000256" key="6">
    <source>
        <dbReference type="SAM" id="SignalP"/>
    </source>
</evidence>
<dbReference type="PROSITE" id="PS51257">
    <property type="entry name" value="PROKAR_LIPOPROTEIN"/>
    <property type="match status" value="1"/>
</dbReference>
<keyword evidence="4" id="KW-0564">Palmitate</keyword>
<dbReference type="AlphaFoldDB" id="A0A841LA52"/>
<dbReference type="InterPro" id="IPR009009">
    <property type="entry name" value="RlpA-like_DPBB"/>
</dbReference>
<keyword evidence="2 4" id="KW-0456">Lyase</keyword>
<sequence length="291" mass="30125">MRWQPLAEGALAVAAMLAVAGCASSKKPPAPSRAPAAATGAVKIGKPYVVFGKTYYPADDRNYDERGIASWYGPGFHALATANGEVYDQDDVTGAHKTLPMPSWVEVENLDNGRKLVVRINDRGPFVDGRIIDLSRRSAQLLGVDRVGLAKVRVRRVFPAMTPGPVFAAAPAPAPISAPPVQTAAVIDPPVTTVALPGGAGAAPPAAPPPPSFVPSAPLGSRYVQVAALSEPGRIAWLKGFLSSYGPVVTQPGPSGLTRVRLGPFADEAAANTALANVRSAGYADARLVNP</sequence>
<dbReference type="HAMAP" id="MF_02071">
    <property type="entry name" value="RlpA"/>
    <property type="match status" value="1"/>
</dbReference>
<dbReference type="InterPro" id="IPR034718">
    <property type="entry name" value="RlpA"/>
</dbReference>
<proteinExistence type="inferred from homology"/>
<evidence type="ECO:0000313" key="9">
    <source>
        <dbReference type="Proteomes" id="UP000538147"/>
    </source>
</evidence>
<dbReference type="Pfam" id="PF03330">
    <property type="entry name" value="DPBB_1"/>
    <property type="match status" value="1"/>
</dbReference>
<feature type="chain" id="PRO_5033185327" description="Endolytic peptidoglycan transglycosylase RlpA" evidence="6">
    <location>
        <begin position="21"/>
        <end position="291"/>
    </location>
</feature>
<protein>
    <recommendedName>
        <fullName evidence="4">Endolytic peptidoglycan transglycosylase RlpA</fullName>
        <ecNumber evidence="4">4.2.2.-</ecNumber>
    </recommendedName>
</protein>
<keyword evidence="4 8" id="KW-0449">Lipoprotein</keyword>
<reference evidence="8 9" key="1">
    <citation type="submission" date="2020-08" db="EMBL/GenBank/DDBJ databases">
        <title>Genomic Encyclopedia of Type Strains, Phase IV (KMG-IV): sequencing the most valuable type-strain genomes for metagenomic binning, comparative biology and taxonomic classification.</title>
        <authorList>
            <person name="Goeker M."/>
        </authorList>
    </citation>
    <scope>NUCLEOTIDE SEQUENCE [LARGE SCALE GENOMIC DNA]</scope>
    <source>
        <strain evidence="8 9">DSM 102189</strain>
    </source>
</reference>
<evidence type="ECO:0000256" key="1">
    <source>
        <dbReference type="ARBA" id="ARBA00022729"/>
    </source>
</evidence>
<comment type="similarity">
    <text evidence="4 5">Belongs to the RlpA family.</text>
</comment>
<dbReference type="Gene3D" id="2.40.40.10">
    <property type="entry name" value="RlpA-like domain"/>
    <property type="match status" value="1"/>
</dbReference>
<dbReference type="GO" id="GO:0071555">
    <property type="term" value="P:cell wall organization"/>
    <property type="evidence" value="ECO:0007669"/>
    <property type="project" value="UniProtKB-KW"/>
</dbReference>
<dbReference type="Gene3D" id="3.30.70.1070">
    <property type="entry name" value="Sporulation related repeat"/>
    <property type="match status" value="1"/>
</dbReference>
<dbReference type="PANTHER" id="PTHR34183:SF1">
    <property type="entry name" value="ENDOLYTIC PEPTIDOGLYCAN TRANSGLYCOSYLASE RLPA"/>
    <property type="match status" value="1"/>
</dbReference>
<dbReference type="GO" id="GO:0042834">
    <property type="term" value="F:peptidoglycan binding"/>
    <property type="evidence" value="ECO:0007669"/>
    <property type="project" value="InterPro"/>
</dbReference>
<dbReference type="RefSeq" id="WP_184193920.1">
    <property type="nucleotide sequence ID" value="NZ_JACIIV010000001.1"/>
</dbReference>
<keyword evidence="9" id="KW-1185">Reference proteome</keyword>
<gene>
    <name evidence="4" type="primary">rlpA</name>
    <name evidence="8" type="ORF">FHS79_000183</name>
</gene>
<dbReference type="Pfam" id="PF05036">
    <property type="entry name" value="SPOR"/>
    <property type="match status" value="1"/>
</dbReference>
<comment type="function">
    <text evidence="4">Lytic transglycosylase with a strong preference for naked glycan strands that lack stem peptides.</text>
</comment>
<evidence type="ECO:0000259" key="7">
    <source>
        <dbReference type="PROSITE" id="PS51724"/>
    </source>
</evidence>
<dbReference type="InterPro" id="IPR007730">
    <property type="entry name" value="SPOR-like_dom"/>
</dbReference>
<evidence type="ECO:0000256" key="2">
    <source>
        <dbReference type="ARBA" id="ARBA00023239"/>
    </source>
</evidence>
<evidence type="ECO:0000256" key="4">
    <source>
        <dbReference type="HAMAP-Rule" id="MF_02071"/>
    </source>
</evidence>
<keyword evidence="4" id="KW-0472">Membrane</keyword>
<dbReference type="EMBL" id="JACIIV010000001">
    <property type="protein sequence ID" value="MBB6226032.1"/>
    <property type="molecule type" value="Genomic_DNA"/>
</dbReference>
<accession>A0A841LA52</accession>
<dbReference type="Proteomes" id="UP000538147">
    <property type="component" value="Unassembled WGS sequence"/>
</dbReference>
<feature type="domain" description="SPOR" evidence="7">
    <location>
        <begin position="216"/>
        <end position="291"/>
    </location>
</feature>
<dbReference type="NCBIfam" id="TIGR00413">
    <property type="entry name" value="rlpA"/>
    <property type="match status" value="1"/>
</dbReference>
<dbReference type="EC" id="4.2.2.-" evidence="4"/>
<dbReference type="InterPro" id="IPR036908">
    <property type="entry name" value="RlpA-like_sf"/>
</dbReference>
<dbReference type="GO" id="GO:0000270">
    <property type="term" value="P:peptidoglycan metabolic process"/>
    <property type="evidence" value="ECO:0007669"/>
    <property type="project" value="UniProtKB-UniRule"/>
</dbReference>
<comment type="subcellular location">
    <subcellularLocation>
        <location evidence="4">Cell membrane</location>
        <topology evidence="4">Lipid-anchor</topology>
    </subcellularLocation>
</comment>
<dbReference type="SUPFAM" id="SSF50685">
    <property type="entry name" value="Barwin-like endoglucanases"/>
    <property type="match status" value="1"/>
</dbReference>
<dbReference type="InterPro" id="IPR036680">
    <property type="entry name" value="SPOR-like_sf"/>
</dbReference>
<keyword evidence="3 4" id="KW-0961">Cell wall biogenesis/degradation</keyword>
<dbReference type="GO" id="GO:0005886">
    <property type="term" value="C:plasma membrane"/>
    <property type="evidence" value="ECO:0007669"/>
    <property type="project" value="UniProtKB-SubCell"/>
</dbReference>
<organism evidence="8 9">
    <name type="scientific">Polymorphobacter multimanifer</name>
    <dbReference type="NCBI Taxonomy" id="1070431"/>
    <lineage>
        <taxon>Bacteria</taxon>
        <taxon>Pseudomonadati</taxon>
        <taxon>Pseudomonadota</taxon>
        <taxon>Alphaproteobacteria</taxon>
        <taxon>Sphingomonadales</taxon>
        <taxon>Sphingosinicellaceae</taxon>
        <taxon>Polymorphobacter</taxon>
    </lineage>
</organism>
<dbReference type="PROSITE" id="PS51724">
    <property type="entry name" value="SPOR"/>
    <property type="match status" value="1"/>
</dbReference>
<dbReference type="GO" id="GO:0009279">
    <property type="term" value="C:cell outer membrane"/>
    <property type="evidence" value="ECO:0007669"/>
    <property type="project" value="TreeGrafter"/>
</dbReference>
<evidence type="ECO:0000256" key="3">
    <source>
        <dbReference type="ARBA" id="ARBA00023316"/>
    </source>
</evidence>